<comment type="caution">
    <text evidence="2">The sequence shown here is derived from an EMBL/GenBank/DDBJ whole genome shotgun (WGS) entry which is preliminary data.</text>
</comment>
<reference evidence="2 3" key="1">
    <citation type="journal article" date="2018" name="Front. Plant Sci.">
        <title>Red Clover (Trifolium pratense) and Zigzag Clover (T. medium) - A Picture of Genomic Similarities and Differences.</title>
        <authorList>
            <person name="Dluhosova J."/>
            <person name="Istvanek J."/>
            <person name="Nedelnik J."/>
            <person name="Repkova J."/>
        </authorList>
    </citation>
    <scope>NUCLEOTIDE SEQUENCE [LARGE SCALE GENOMIC DNA]</scope>
    <source>
        <strain evidence="3">cv. 10/8</strain>
        <tissue evidence="2">Leaf</tissue>
    </source>
</reference>
<dbReference type="EMBL" id="LXQA010510075">
    <property type="protein sequence ID" value="MCI56297.1"/>
    <property type="molecule type" value="Genomic_DNA"/>
</dbReference>
<keyword evidence="3" id="KW-1185">Reference proteome</keyword>
<name>A0A392T7B6_9FABA</name>
<evidence type="ECO:0000256" key="1">
    <source>
        <dbReference type="SAM" id="MobiDB-lite"/>
    </source>
</evidence>
<evidence type="ECO:0000313" key="3">
    <source>
        <dbReference type="Proteomes" id="UP000265520"/>
    </source>
</evidence>
<evidence type="ECO:0000313" key="2">
    <source>
        <dbReference type="EMBL" id="MCI56297.1"/>
    </source>
</evidence>
<feature type="compositionally biased region" description="Polar residues" evidence="1">
    <location>
        <begin position="26"/>
        <end position="50"/>
    </location>
</feature>
<proteinExistence type="predicted"/>
<feature type="non-terminal residue" evidence="2">
    <location>
        <position position="1"/>
    </location>
</feature>
<dbReference type="Proteomes" id="UP000265520">
    <property type="component" value="Unassembled WGS sequence"/>
</dbReference>
<dbReference type="AlphaFoldDB" id="A0A392T7B6"/>
<feature type="non-terminal residue" evidence="2">
    <location>
        <position position="93"/>
    </location>
</feature>
<accession>A0A392T7B6</accession>
<protein>
    <submittedName>
        <fullName evidence="2">Uncharacterized protein</fullName>
    </submittedName>
</protein>
<sequence>EKVSTGPVAESVKEKVITPDAAQHVGASTAQPNPNAATITESFSDSSNYEGATEEEVGQGDLEIENSTDVLENSPAEENKEKSVSLGEEDTYS</sequence>
<feature type="region of interest" description="Disordered" evidence="1">
    <location>
        <begin position="1"/>
        <end position="93"/>
    </location>
</feature>
<feature type="compositionally biased region" description="Acidic residues" evidence="1">
    <location>
        <begin position="52"/>
        <end position="66"/>
    </location>
</feature>
<organism evidence="2 3">
    <name type="scientific">Trifolium medium</name>
    <dbReference type="NCBI Taxonomy" id="97028"/>
    <lineage>
        <taxon>Eukaryota</taxon>
        <taxon>Viridiplantae</taxon>
        <taxon>Streptophyta</taxon>
        <taxon>Embryophyta</taxon>
        <taxon>Tracheophyta</taxon>
        <taxon>Spermatophyta</taxon>
        <taxon>Magnoliopsida</taxon>
        <taxon>eudicotyledons</taxon>
        <taxon>Gunneridae</taxon>
        <taxon>Pentapetalae</taxon>
        <taxon>rosids</taxon>
        <taxon>fabids</taxon>
        <taxon>Fabales</taxon>
        <taxon>Fabaceae</taxon>
        <taxon>Papilionoideae</taxon>
        <taxon>50 kb inversion clade</taxon>
        <taxon>NPAAA clade</taxon>
        <taxon>Hologalegina</taxon>
        <taxon>IRL clade</taxon>
        <taxon>Trifolieae</taxon>
        <taxon>Trifolium</taxon>
    </lineage>
</organism>